<dbReference type="EMBL" id="CP115174">
    <property type="protein sequence ID" value="WBO23693.1"/>
    <property type="molecule type" value="Genomic_DNA"/>
</dbReference>
<name>A0ABY7NQ98_9SPHN</name>
<dbReference type="SMART" id="SM00903">
    <property type="entry name" value="Flavin_Reduct"/>
    <property type="match status" value="1"/>
</dbReference>
<evidence type="ECO:0000313" key="5">
    <source>
        <dbReference type="EMBL" id="WBO23693.1"/>
    </source>
</evidence>
<keyword evidence="6" id="KW-1185">Reference proteome</keyword>
<organism evidence="5 6">
    <name type="scientific">Sphingomonas abietis</name>
    <dbReference type="NCBI Taxonomy" id="3012344"/>
    <lineage>
        <taxon>Bacteria</taxon>
        <taxon>Pseudomonadati</taxon>
        <taxon>Pseudomonadota</taxon>
        <taxon>Alphaproteobacteria</taxon>
        <taxon>Sphingomonadales</taxon>
        <taxon>Sphingomonadaceae</taxon>
        <taxon>Sphingomonas</taxon>
    </lineage>
</organism>
<dbReference type="PANTHER" id="PTHR43567">
    <property type="entry name" value="FLAVOREDOXIN-RELATED-RELATED"/>
    <property type="match status" value="1"/>
</dbReference>
<evidence type="ECO:0000313" key="6">
    <source>
        <dbReference type="Proteomes" id="UP001210865"/>
    </source>
</evidence>
<accession>A0ABY7NQ98</accession>
<dbReference type="Gene3D" id="2.30.110.10">
    <property type="entry name" value="Electron Transport, Fmn-binding Protein, Chain A"/>
    <property type="match status" value="1"/>
</dbReference>
<dbReference type="InterPro" id="IPR052174">
    <property type="entry name" value="Flavoredoxin"/>
</dbReference>
<evidence type="ECO:0000256" key="2">
    <source>
        <dbReference type="ARBA" id="ARBA00022630"/>
    </source>
</evidence>
<feature type="domain" description="Flavin reductase like" evidence="4">
    <location>
        <begin position="15"/>
        <end position="167"/>
    </location>
</feature>
<dbReference type="Proteomes" id="UP001210865">
    <property type="component" value="Chromosome"/>
</dbReference>
<protein>
    <submittedName>
        <fullName evidence="5">Flavin reductase family protein</fullName>
    </submittedName>
</protein>
<evidence type="ECO:0000256" key="3">
    <source>
        <dbReference type="ARBA" id="ARBA00038054"/>
    </source>
</evidence>
<comment type="cofactor">
    <cofactor evidence="1">
        <name>FMN</name>
        <dbReference type="ChEBI" id="CHEBI:58210"/>
    </cofactor>
</comment>
<reference evidence="5 6" key="1">
    <citation type="submission" date="2022-12" db="EMBL/GenBank/DDBJ databases">
        <title>Sphingomonas abieness sp. nov., an endophytic bacterium isolated from Abies koreana.</title>
        <authorList>
            <person name="Jiang L."/>
            <person name="Lee J."/>
        </authorList>
    </citation>
    <scope>NUCLEOTIDE SEQUENCE [LARGE SCALE GENOMIC DNA]</scope>
    <source>
        <strain evidence="6">PAMB 00755</strain>
    </source>
</reference>
<keyword evidence="2" id="KW-0285">Flavoprotein</keyword>
<comment type="similarity">
    <text evidence="3">Belongs to the flavoredoxin family.</text>
</comment>
<gene>
    <name evidence="5" type="ORF">PBT88_06115</name>
</gene>
<dbReference type="RefSeq" id="WP_270078324.1">
    <property type="nucleotide sequence ID" value="NZ_CP115174.1"/>
</dbReference>
<evidence type="ECO:0000256" key="1">
    <source>
        <dbReference type="ARBA" id="ARBA00001917"/>
    </source>
</evidence>
<dbReference type="InterPro" id="IPR012349">
    <property type="entry name" value="Split_barrel_FMN-bd"/>
</dbReference>
<sequence>MTAAKIDLPVHRIRAYMEPGPIVLVTSAHDGERNVMTMGWHLVMEFSPSLIGCVIAGGNHSFDLVRASGECVINIPTVSMVDAVVGIGNSSGRDVDKFAHFGLATDRAVEVAAPLLRDCHANLECRIFDDALVDRYNFFILEVVRAHVARTPKNPETLHYTGDGVFVRAGRTISRRADFRPALLGNGR</sequence>
<dbReference type="PANTHER" id="PTHR43567:SF1">
    <property type="entry name" value="FLAVOREDOXIN"/>
    <property type="match status" value="1"/>
</dbReference>
<dbReference type="InterPro" id="IPR002563">
    <property type="entry name" value="Flavin_Rdtase-like_dom"/>
</dbReference>
<dbReference type="SUPFAM" id="SSF50475">
    <property type="entry name" value="FMN-binding split barrel"/>
    <property type="match status" value="1"/>
</dbReference>
<proteinExistence type="inferred from homology"/>
<dbReference type="Pfam" id="PF01613">
    <property type="entry name" value="Flavin_Reduct"/>
    <property type="match status" value="1"/>
</dbReference>
<evidence type="ECO:0000259" key="4">
    <source>
        <dbReference type="SMART" id="SM00903"/>
    </source>
</evidence>